<evidence type="ECO:0000256" key="4">
    <source>
        <dbReference type="ARBA" id="ARBA00023136"/>
    </source>
</evidence>
<dbReference type="InterPro" id="IPR005372">
    <property type="entry name" value="UPF0182"/>
</dbReference>
<accession>X1JN62</accession>
<protein>
    <submittedName>
        <fullName evidence="5">Uncharacterized protein</fullName>
    </submittedName>
</protein>
<evidence type="ECO:0000256" key="2">
    <source>
        <dbReference type="ARBA" id="ARBA00022692"/>
    </source>
</evidence>
<name>X1JN62_9ZZZZ</name>
<evidence type="ECO:0000313" key="5">
    <source>
        <dbReference type="EMBL" id="GAH71233.1"/>
    </source>
</evidence>
<dbReference type="GO" id="GO:0016020">
    <property type="term" value="C:membrane"/>
    <property type="evidence" value="ECO:0007669"/>
    <property type="project" value="InterPro"/>
</dbReference>
<comment type="caution">
    <text evidence="5">The sequence shown here is derived from an EMBL/GenBank/DDBJ whole genome shotgun (WGS) entry which is preliminary data.</text>
</comment>
<keyword evidence="1" id="KW-1003">Cell membrane</keyword>
<keyword evidence="4" id="KW-0472">Membrane</keyword>
<gene>
    <name evidence="5" type="ORF">S03H2_41599</name>
</gene>
<dbReference type="Pfam" id="PF03699">
    <property type="entry name" value="UPF0182"/>
    <property type="match status" value="1"/>
</dbReference>
<dbReference type="EMBL" id="BARU01025843">
    <property type="protein sequence ID" value="GAH71233.1"/>
    <property type="molecule type" value="Genomic_DNA"/>
</dbReference>
<keyword evidence="3" id="KW-1133">Transmembrane helix</keyword>
<evidence type="ECO:0000256" key="1">
    <source>
        <dbReference type="ARBA" id="ARBA00022475"/>
    </source>
</evidence>
<dbReference type="PANTHER" id="PTHR39344:SF1">
    <property type="entry name" value="UPF0182 PROTEIN SLL1060"/>
    <property type="match status" value="1"/>
</dbReference>
<reference evidence="5" key="1">
    <citation type="journal article" date="2014" name="Front. Microbiol.">
        <title>High frequency of phylogenetically diverse reductive dehalogenase-homologous genes in deep subseafloor sedimentary metagenomes.</title>
        <authorList>
            <person name="Kawai M."/>
            <person name="Futagami T."/>
            <person name="Toyoda A."/>
            <person name="Takaki Y."/>
            <person name="Nishi S."/>
            <person name="Hori S."/>
            <person name="Arai W."/>
            <person name="Tsubouchi T."/>
            <person name="Morono Y."/>
            <person name="Uchiyama I."/>
            <person name="Ito T."/>
            <person name="Fujiyama A."/>
            <person name="Inagaki F."/>
            <person name="Takami H."/>
        </authorList>
    </citation>
    <scope>NUCLEOTIDE SEQUENCE</scope>
    <source>
        <strain evidence="5">Expedition CK06-06</strain>
    </source>
</reference>
<dbReference type="AlphaFoldDB" id="X1JN62"/>
<evidence type="ECO:0000256" key="3">
    <source>
        <dbReference type="ARBA" id="ARBA00022989"/>
    </source>
</evidence>
<dbReference type="PANTHER" id="PTHR39344">
    <property type="entry name" value="UPF0182 PROTEIN SLL1060"/>
    <property type="match status" value="1"/>
</dbReference>
<proteinExistence type="predicted"/>
<sequence>EDLWTTPFETYADTERPVEPYYVIMRLPGEEQEEFILMLPFTPTQKDNMITWLFSLSHLSFYLSLTPWLRLEPQVPVQQRQKHTQAPL</sequence>
<keyword evidence="2" id="KW-0812">Transmembrane</keyword>
<feature type="non-terminal residue" evidence="5">
    <location>
        <position position="1"/>
    </location>
</feature>
<organism evidence="5">
    <name type="scientific">marine sediment metagenome</name>
    <dbReference type="NCBI Taxonomy" id="412755"/>
    <lineage>
        <taxon>unclassified sequences</taxon>
        <taxon>metagenomes</taxon>
        <taxon>ecological metagenomes</taxon>
    </lineage>
</organism>
<dbReference type="GO" id="GO:0005576">
    <property type="term" value="C:extracellular region"/>
    <property type="evidence" value="ECO:0007669"/>
    <property type="project" value="TreeGrafter"/>
</dbReference>